<dbReference type="EMBL" id="AP014961">
    <property type="protein sequence ID" value="BAS93144.1"/>
    <property type="molecule type" value="Genomic_DNA"/>
</dbReference>
<dbReference type="STRING" id="39947.A0A0P0WKB6"/>
<feature type="compositionally biased region" description="Low complexity" evidence="1">
    <location>
        <begin position="47"/>
        <end position="64"/>
    </location>
</feature>
<dbReference type="AlphaFoldDB" id="A0A0P0WKB6"/>
<dbReference type="GO" id="GO:0061024">
    <property type="term" value="P:membrane organization"/>
    <property type="evidence" value="ECO:0000318"/>
    <property type="project" value="GO_Central"/>
</dbReference>
<dbReference type="InParanoid" id="A0A0P0WKB6"/>
<evidence type="ECO:0000256" key="1">
    <source>
        <dbReference type="SAM" id="MobiDB-lite"/>
    </source>
</evidence>
<dbReference type="GO" id="GO:0006888">
    <property type="term" value="P:endoplasmic reticulum to Golgi vesicle-mediated transport"/>
    <property type="evidence" value="ECO:0000318"/>
    <property type="project" value="GO_Central"/>
</dbReference>
<dbReference type="Proteomes" id="UP000059680">
    <property type="component" value="Chromosome 5"/>
</dbReference>
<feature type="region of interest" description="Disordered" evidence="1">
    <location>
        <begin position="152"/>
        <end position="173"/>
    </location>
</feature>
<feature type="non-terminal residue" evidence="2">
    <location>
        <position position="1"/>
    </location>
</feature>
<feature type="compositionally biased region" description="Basic residues" evidence="1">
    <location>
        <begin position="25"/>
        <end position="38"/>
    </location>
</feature>
<accession>A0A0P0WKB6</accession>
<dbReference type="GO" id="GO:0070971">
    <property type="term" value="C:endoplasmic reticulum exit site"/>
    <property type="evidence" value="ECO:0000318"/>
    <property type="project" value="GO_Central"/>
</dbReference>
<feature type="compositionally biased region" description="Low complexity" evidence="1">
    <location>
        <begin position="8"/>
        <end position="19"/>
    </location>
</feature>
<name>A0A0P0WKB6_ORYSJ</name>
<dbReference type="GO" id="GO:0003400">
    <property type="term" value="P:regulation of COPII vesicle coating"/>
    <property type="evidence" value="ECO:0000318"/>
    <property type="project" value="GO_Central"/>
</dbReference>
<reference evidence="2 3" key="2">
    <citation type="journal article" date="2013" name="Plant Cell Physiol.">
        <title>Rice Annotation Project Database (RAP-DB): an integrative and interactive database for rice genomics.</title>
        <authorList>
            <person name="Sakai H."/>
            <person name="Lee S.S."/>
            <person name="Tanaka T."/>
            <person name="Numa H."/>
            <person name="Kim J."/>
            <person name="Kawahara Y."/>
            <person name="Wakimoto H."/>
            <person name="Yang C.C."/>
            <person name="Iwamoto M."/>
            <person name="Abe T."/>
            <person name="Yamada Y."/>
            <person name="Muto A."/>
            <person name="Inokuchi H."/>
            <person name="Ikemura T."/>
            <person name="Matsumoto T."/>
            <person name="Sasaki T."/>
            <person name="Itoh T."/>
        </authorList>
    </citation>
    <scope>NUCLEOTIDE SEQUENCE [LARGE SCALE GENOMIC DNA]</scope>
    <source>
        <strain evidence="3">cv. Nipponbare</strain>
    </source>
</reference>
<sequence>RRRRHSIHSATAAAATIHSPPTPFVRRRHRPLRRRHRPLPPPPPSSPSATTIHSSNSSSAAAASFSTGGGGLPSPFPDLGAPLSATNTSFPSLQRSLTSAAANKMKKALRLRSLASSKGGSPRSGGCGGAKSAPPRWPATVGELTRVQMRISEPAATSSRRPRARHIAQGRAARAAPADAVPDVVELSVAKNKFKAFDLGGHQIARLCSNSTALSFFPPLLLQLLCYLLMDL</sequence>
<keyword evidence="3" id="KW-1185">Reference proteome</keyword>
<dbReference type="GO" id="GO:0016050">
    <property type="term" value="P:vesicle organization"/>
    <property type="evidence" value="ECO:0000318"/>
    <property type="project" value="GO_Central"/>
</dbReference>
<reference evidence="2 3" key="3">
    <citation type="journal article" date="2013" name="Rice">
        <title>Improvement of the Oryza sativa Nipponbare reference genome using next generation sequence and optical map data.</title>
        <authorList>
            <person name="Kawahara Y."/>
            <person name="de la Bastide M."/>
            <person name="Hamilton J.P."/>
            <person name="Kanamori H."/>
            <person name="McCombie W.R."/>
            <person name="Ouyang S."/>
            <person name="Schwartz D.C."/>
            <person name="Tanaka T."/>
            <person name="Wu J."/>
            <person name="Zhou S."/>
            <person name="Childs K.L."/>
            <person name="Davidson R.M."/>
            <person name="Lin H."/>
            <person name="Quesada-Ocampo L."/>
            <person name="Vaillancourt B."/>
            <person name="Sakai H."/>
            <person name="Lee S.S."/>
            <person name="Kim J."/>
            <person name="Numa H."/>
            <person name="Itoh T."/>
            <person name="Buell C.R."/>
            <person name="Matsumoto T."/>
        </authorList>
    </citation>
    <scope>NUCLEOTIDE SEQUENCE [LARGE SCALE GENOMIC DNA]</scope>
    <source>
        <strain evidence="3">cv. Nipponbare</strain>
    </source>
</reference>
<dbReference type="GO" id="GO:0003924">
    <property type="term" value="F:GTPase activity"/>
    <property type="evidence" value="ECO:0000318"/>
    <property type="project" value="GO_Central"/>
</dbReference>
<evidence type="ECO:0000313" key="3">
    <source>
        <dbReference type="Proteomes" id="UP000059680"/>
    </source>
</evidence>
<gene>
    <name evidence="2" type="ordered locus">Os05g0281400</name>
    <name evidence="2" type="ORF">OSNPB_050281400</name>
</gene>
<feature type="region of interest" description="Disordered" evidence="1">
    <location>
        <begin position="1"/>
        <end position="80"/>
    </location>
</feature>
<proteinExistence type="predicted"/>
<dbReference type="GO" id="GO:0030127">
    <property type="term" value="C:COPII vesicle coat"/>
    <property type="evidence" value="ECO:0000318"/>
    <property type="project" value="GO_Central"/>
</dbReference>
<reference evidence="3" key="1">
    <citation type="journal article" date="2005" name="Nature">
        <title>The map-based sequence of the rice genome.</title>
        <authorList>
            <consortium name="International rice genome sequencing project (IRGSP)"/>
            <person name="Matsumoto T."/>
            <person name="Wu J."/>
            <person name="Kanamori H."/>
            <person name="Katayose Y."/>
            <person name="Fujisawa M."/>
            <person name="Namiki N."/>
            <person name="Mizuno H."/>
            <person name="Yamamoto K."/>
            <person name="Antonio B.A."/>
            <person name="Baba T."/>
            <person name="Sakata K."/>
            <person name="Nagamura Y."/>
            <person name="Aoki H."/>
            <person name="Arikawa K."/>
            <person name="Arita K."/>
            <person name="Bito T."/>
            <person name="Chiden Y."/>
            <person name="Fujitsuka N."/>
            <person name="Fukunaka R."/>
            <person name="Hamada M."/>
            <person name="Harada C."/>
            <person name="Hayashi A."/>
            <person name="Hijishita S."/>
            <person name="Honda M."/>
            <person name="Hosokawa S."/>
            <person name="Ichikawa Y."/>
            <person name="Idonuma A."/>
            <person name="Iijima M."/>
            <person name="Ikeda M."/>
            <person name="Ikeno M."/>
            <person name="Ito K."/>
            <person name="Ito S."/>
            <person name="Ito T."/>
            <person name="Ito Y."/>
            <person name="Ito Y."/>
            <person name="Iwabuchi A."/>
            <person name="Kamiya K."/>
            <person name="Karasawa W."/>
            <person name="Kurita K."/>
            <person name="Katagiri S."/>
            <person name="Kikuta A."/>
            <person name="Kobayashi H."/>
            <person name="Kobayashi N."/>
            <person name="Machita K."/>
            <person name="Maehara T."/>
            <person name="Masukawa M."/>
            <person name="Mizubayashi T."/>
            <person name="Mukai Y."/>
            <person name="Nagasaki H."/>
            <person name="Nagata Y."/>
            <person name="Naito S."/>
            <person name="Nakashima M."/>
            <person name="Nakama Y."/>
            <person name="Nakamichi Y."/>
            <person name="Nakamura M."/>
            <person name="Meguro A."/>
            <person name="Negishi M."/>
            <person name="Ohta I."/>
            <person name="Ohta T."/>
            <person name="Okamoto M."/>
            <person name="Ono N."/>
            <person name="Saji S."/>
            <person name="Sakaguchi M."/>
            <person name="Sakai K."/>
            <person name="Shibata M."/>
            <person name="Shimokawa T."/>
            <person name="Song J."/>
            <person name="Takazaki Y."/>
            <person name="Terasawa K."/>
            <person name="Tsugane M."/>
            <person name="Tsuji K."/>
            <person name="Ueda S."/>
            <person name="Waki K."/>
            <person name="Yamagata H."/>
            <person name="Yamamoto M."/>
            <person name="Yamamoto S."/>
            <person name="Yamane H."/>
            <person name="Yoshiki S."/>
            <person name="Yoshihara R."/>
            <person name="Yukawa K."/>
            <person name="Zhong H."/>
            <person name="Yano M."/>
            <person name="Yuan Q."/>
            <person name="Ouyang S."/>
            <person name="Liu J."/>
            <person name="Jones K.M."/>
            <person name="Gansberger K."/>
            <person name="Moffat K."/>
            <person name="Hill J."/>
            <person name="Bera J."/>
            <person name="Fadrosh D."/>
            <person name="Jin S."/>
            <person name="Johri S."/>
            <person name="Kim M."/>
            <person name="Overton L."/>
            <person name="Reardon M."/>
            <person name="Tsitrin T."/>
            <person name="Vuong H."/>
            <person name="Weaver B."/>
            <person name="Ciecko A."/>
            <person name="Tallon L."/>
            <person name="Jackson J."/>
            <person name="Pai G."/>
            <person name="Aken S.V."/>
            <person name="Utterback T."/>
            <person name="Reidmuller S."/>
            <person name="Feldblyum T."/>
            <person name="Hsiao J."/>
            <person name="Zismann V."/>
            <person name="Iobst S."/>
            <person name="de Vazeille A.R."/>
            <person name="Buell C.R."/>
            <person name="Ying K."/>
            <person name="Li Y."/>
            <person name="Lu T."/>
            <person name="Huang Y."/>
            <person name="Zhao Q."/>
            <person name="Feng Q."/>
            <person name="Zhang L."/>
            <person name="Zhu J."/>
            <person name="Weng Q."/>
            <person name="Mu J."/>
            <person name="Lu Y."/>
            <person name="Fan D."/>
            <person name="Liu Y."/>
            <person name="Guan J."/>
            <person name="Zhang Y."/>
            <person name="Yu S."/>
            <person name="Liu X."/>
            <person name="Zhang Y."/>
            <person name="Hong G."/>
            <person name="Han B."/>
            <person name="Choisne N."/>
            <person name="Demange N."/>
            <person name="Orjeda G."/>
            <person name="Samain S."/>
            <person name="Cattolico L."/>
            <person name="Pelletier E."/>
            <person name="Couloux A."/>
            <person name="Segurens B."/>
            <person name="Wincker P."/>
            <person name="D'Hont A."/>
            <person name="Scarpelli C."/>
            <person name="Weissenbach J."/>
            <person name="Salanoubat M."/>
            <person name="Quetier F."/>
            <person name="Yu Y."/>
            <person name="Kim H.R."/>
            <person name="Rambo T."/>
            <person name="Currie J."/>
            <person name="Collura K."/>
            <person name="Luo M."/>
            <person name="Yang T."/>
            <person name="Ammiraju J.S.S."/>
            <person name="Engler F."/>
            <person name="Soderlund C."/>
            <person name="Wing R.A."/>
            <person name="Palmer L.E."/>
            <person name="de la Bastide M."/>
            <person name="Spiegel L."/>
            <person name="Nascimento L."/>
            <person name="Zutavern T."/>
            <person name="O'Shaughnessy A."/>
            <person name="Dike S."/>
            <person name="Dedhia N."/>
            <person name="Preston R."/>
            <person name="Balija V."/>
            <person name="McCombie W.R."/>
            <person name="Chow T."/>
            <person name="Chen H."/>
            <person name="Chung M."/>
            <person name="Chen C."/>
            <person name="Shaw J."/>
            <person name="Wu H."/>
            <person name="Hsiao K."/>
            <person name="Chao Y."/>
            <person name="Chu M."/>
            <person name="Cheng C."/>
            <person name="Hour A."/>
            <person name="Lee P."/>
            <person name="Lin S."/>
            <person name="Lin Y."/>
            <person name="Liou J."/>
            <person name="Liu S."/>
            <person name="Hsing Y."/>
            <person name="Raghuvanshi S."/>
            <person name="Mohanty A."/>
            <person name="Bharti A.K."/>
            <person name="Gaur A."/>
            <person name="Gupta V."/>
            <person name="Kumar D."/>
            <person name="Ravi V."/>
            <person name="Vij S."/>
            <person name="Kapur A."/>
            <person name="Khurana P."/>
            <person name="Khurana P."/>
            <person name="Khurana J.P."/>
            <person name="Tyagi A.K."/>
            <person name="Gaikwad K."/>
            <person name="Singh A."/>
            <person name="Dalal V."/>
            <person name="Srivastava S."/>
            <person name="Dixit A."/>
            <person name="Pal A.K."/>
            <person name="Ghazi I.A."/>
            <person name="Yadav M."/>
            <person name="Pandit A."/>
            <person name="Bhargava A."/>
            <person name="Sureshbabu K."/>
            <person name="Batra K."/>
            <person name="Sharma T.R."/>
            <person name="Mohapatra T."/>
            <person name="Singh N.K."/>
            <person name="Messing J."/>
            <person name="Nelson A.B."/>
            <person name="Fuks G."/>
            <person name="Kavchok S."/>
            <person name="Keizer G."/>
            <person name="Linton E."/>
            <person name="Llaca V."/>
            <person name="Song R."/>
            <person name="Tanyolac B."/>
            <person name="Young S."/>
            <person name="Ho-Il K."/>
            <person name="Hahn J.H."/>
            <person name="Sangsakoo G."/>
            <person name="Vanavichit A."/>
            <person name="de Mattos Luiz.A.T."/>
            <person name="Zimmer P.D."/>
            <person name="Malone G."/>
            <person name="Dellagostin O."/>
            <person name="de Oliveira A.C."/>
            <person name="Bevan M."/>
            <person name="Bancroft I."/>
            <person name="Minx P."/>
            <person name="Cordum H."/>
            <person name="Wilson R."/>
            <person name="Cheng Z."/>
            <person name="Jin W."/>
            <person name="Jiang J."/>
            <person name="Leong S.A."/>
            <person name="Iwama H."/>
            <person name="Gojobori T."/>
            <person name="Itoh T."/>
            <person name="Niimura Y."/>
            <person name="Fujii Y."/>
            <person name="Habara T."/>
            <person name="Sakai H."/>
            <person name="Sato Y."/>
            <person name="Wilson G."/>
            <person name="Kumar K."/>
            <person name="McCouch S."/>
            <person name="Juretic N."/>
            <person name="Hoen D."/>
            <person name="Wright S."/>
            <person name="Bruskiewich R."/>
            <person name="Bureau T."/>
            <person name="Miyao A."/>
            <person name="Hirochika H."/>
            <person name="Nishikawa T."/>
            <person name="Kadowaki K."/>
            <person name="Sugiura M."/>
            <person name="Burr B."/>
            <person name="Sasaki T."/>
        </authorList>
    </citation>
    <scope>NUCLEOTIDE SEQUENCE [LARGE SCALE GENOMIC DNA]</scope>
    <source>
        <strain evidence="3">cv. Nipponbare</strain>
    </source>
</reference>
<organism evidence="2 3">
    <name type="scientific">Oryza sativa subsp. japonica</name>
    <name type="common">Rice</name>
    <dbReference type="NCBI Taxonomy" id="39947"/>
    <lineage>
        <taxon>Eukaryota</taxon>
        <taxon>Viridiplantae</taxon>
        <taxon>Streptophyta</taxon>
        <taxon>Embryophyta</taxon>
        <taxon>Tracheophyta</taxon>
        <taxon>Spermatophyta</taxon>
        <taxon>Magnoliopsida</taxon>
        <taxon>Liliopsida</taxon>
        <taxon>Poales</taxon>
        <taxon>Poaceae</taxon>
        <taxon>BOP clade</taxon>
        <taxon>Oryzoideae</taxon>
        <taxon>Oryzeae</taxon>
        <taxon>Oryzinae</taxon>
        <taxon>Oryza</taxon>
        <taxon>Oryza sativa</taxon>
    </lineage>
</organism>
<protein>
    <submittedName>
        <fullName evidence="2">Os05g0281400 protein</fullName>
    </submittedName>
</protein>
<dbReference type="Gramene" id="Os05t0281400-01">
    <property type="protein sequence ID" value="Os05t0281400-01"/>
    <property type="gene ID" value="Os05g0281400"/>
</dbReference>
<evidence type="ECO:0000313" key="2">
    <source>
        <dbReference type="EMBL" id="BAS93144.1"/>
    </source>
</evidence>
<dbReference type="PaxDb" id="39947-A0A0P0WKB6"/>
<feature type="region of interest" description="Disordered" evidence="1">
    <location>
        <begin position="113"/>
        <end position="138"/>
    </location>
</feature>